<dbReference type="SUPFAM" id="SSF116726">
    <property type="entry name" value="TrkA C-terminal domain-like"/>
    <property type="match status" value="1"/>
</dbReference>
<evidence type="ECO:0000313" key="3">
    <source>
        <dbReference type="EMBL" id="MBC8596810.1"/>
    </source>
</evidence>
<evidence type="ECO:0000259" key="2">
    <source>
        <dbReference type="PROSITE" id="PS51202"/>
    </source>
</evidence>
<reference evidence="3" key="1">
    <citation type="submission" date="2020-08" db="EMBL/GenBank/DDBJ databases">
        <title>Genome public.</title>
        <authorList>
            <person name="Liu C."/>
            <person name="Sun Q."/>
        </authorList>
    </citation>
    <scope>NUCLEOTIDE SEQUENCE</scope>
    <source>
        <strain evidence="3">NSJ-50</strain>
    </source>
</reference>
<dbReference type="Proteomes" id="UP000647416">
    <property type="component" value="Unassembled WGS sequence"/>
</dbReference>
<dbReference type="InterPro" id="IPR036291">
    <property type="entry name" value="NAD(P)-bd_dom_sf"/>
</dbReference>
<feature type="domain" description="RCK C-terminal" evidence="2">
    <location>
        <begin position="134"/>
        <end position="215"/>
    </location>
</feature>
<dbReference type="PANTHER" id="PTHR43833">
    <property type="entry name" value="POTASSIUM CHANNEL PROTEIN 2-RELATED-RELATED"/>
    <property type="match status" value="1"/>
</dbReference>
<comment type="caution">
    <text evidence="3">The sequence shown here is derived from an EMBL/GenBank/DDBJ whole genome shotgun (WGS) entry which is preliminary data.</text>
</comment>
<evidence type="ECO:0000259" key="1">
    <source>
        <dbReference type="PROSITE" id="PS51201"/>
    </source>
</evidence>
<dbReference type="InterPro" id="IPR003148">
    <property type="entry name" value="RCK_N"/>
</dbReference>
<dbReference type="RefSeq" id="WP_262432192.1">
    <property type="nucleotide sequence ID" value="NZ_JACRTE010000008.1"/>
</dbReference>
<name>A0A926FA86_9FIRM</name>
<dbReference type="InterPro" id="IPR006037">
    <property type="entry name" value="RCK_C"/>
</dbReference>
<dbReference type="GO" id="GO:0006813">
    <property type="term" value="P:potassium ion transport"/>
    <property type="evidence" value="ECO:0007669"/>
    <property type="project" value="InterPro"/>
</dbReference>
<dbReference type="PANTHER" id="PTHR43833:SF7">
    <property type="entry name" value="KTR SYSTEM POTASSIUM UPTAKE PROTEIN C"/>
    <property type="match status" value="1"/>
</dbReference>
<feature type="domain" description="RCK N-terminal" evidence="1">
    <location>
        <begin position="1"/>
        <end position="117"/>
    </location>
</feature>
<organism evidence="3 4">
    <name type="scientific">Qingrenia yutianensis</name>
    <dbReference type="NCBI Taxonomy" id="2763676"/>
    <lineage>
        <taxon>Bacteria</taxon>
        <taxon>Bacillati</taxon>
        <taxon>Bacillota</taxon>
        <taxon>Clostridia</taxon>
        <taxon>Eubacteriales</taxon>
        <taxon>Oscillospiraceae</taxon>
        <taxon>Qingrenia</taxon>
    </lineage>
</organism>
<dbReference type="Pfam" id="PF02254">
    <property type="entry name" value="TrkA_N"/>
    <property type="match status" value="1"/>
</dbReference>
<dbReference type="PROSITE" id="PS51202">
    <property type="entry name" value="RCK_C"/>
    <property type="match status" value="1"/>
</dbReference>
<gene>
    <name evidence="3" type="ORF">H8706_08015</name>
</gene>
<dbReference type="PROSITE" id="PS51201">
    <property type="entry name" value="RCK_N"/>
    <property type="match status" value="1"/>
</dbReference>
<proteinExistence type="predicted"/>
<dbReference type="Pfam" id="PF02080">
    <property type="entry name" value="TrkA_C"/>
    <property type="match status" value="1"/>
</dbReference>
<protein>
    <submittedName>
        <fullName evidence="3">TrkA family potassium uptake protein</fullName>
    </submittedName>
</protein>
<dbReference type="GO" id="GO:0008324">
    <property type="term" value="F:monoatomic cation transmembrane transporter activity"/>
    <property type="evidence" value="ECO:0007669"/>
    <property type="project" value="InterPro"/>
</dbReference>
<accession>A0A926FA86</accession>
<dbReference type="InterPro" id="IPR036721">
    <property type="entry name" value="RCK_C_sf"/>
</dbReference>
<sequence>MKNILLIGIGRFGKHIALQLNKLGHEVMAVDSNEERINSVLPFVTNAQIGDSTNADFLKSLGIGNYDVCIVTIGGDFQNSLETTSLLKELGAKKVISRAERDVQEKFLLRNGADGVVYPEKQIAKWAAIRYTADHIRDYIEIDDSHAIFEVEAPKQWIGKTIGDIDIRRKYNINVLAVKKNGDIDMAISSDTTLSENATLMVLGEYKELQKCFRI</sequence>
<dbReference type="SUPFAM" id="SSF51735">
    <property type="entry name" value="NAD(P)-binding Rossmann-fold domains"/>
    <property type="match status" value="1"/>
</dbReference>
<dbReference type="InterPro" id="IPR050721">
    <property type="entry name" value="Trk_Ktr_HKT_K-transport"/>
</dbReference>
<dbReference type="EMBL" id="JACRTE010000008">
    <property type="protein sequence ID" value="MBC8596810.1"/>
    <property type="molecule type" value="Genomic_DNA"/>
</dbReference>
<dbReference type="Gene3D" id="3.30.70.1450">
    <property type="entry name" value="Regulator of K+ conductance, C-terminal domain"/>
    <property type="match status" value="1"/>
</dbReference>
<dbReference type="AlphaFoldDB" id="A0A926FA86"/>
<evidence type="ECO:0000313" key="4">
    <source>
        <dbReference type="Proteomes" id="UP000647416"/>
    </source>
</evidence>
<dbReference type="Gene3D" id="3.40.50.720">
    <property type="entry name" value="NAD(P)-binding Rossmann-like Domain"/>
    <property type="match status" value="1"/>
</dbReference>
<keyword evidence="4" id="KW-1185">Reference proteome</keyword>